<protein>
    <submittedName>
        <fullName evidence="1">Uncharacterized protein</fullName>
    </submittedName>
</protein>
<gene>
    <name evidence="1" type="ORF">A9Q02_17875</name>
</gene>
<comment type="caution">
    <text evidence="1">The sequence shown here is derived from an EMBL/GenBank/DDBJ whole genome shotgun (WGS) entry which is preliminary data.</text>
</comment>
<evidence type="ECO:0000313" key="2">
    <source>
        <dbReference type="Proteomes" id="UP000220922"/>
    </source>
</evidence>
<organism evidence="1 2">
    <name type="scientific">Candidatus Chloroploca asiatica</name>
    <dbReference type="NCBI Taxonomy" id="1506545"/>
    <lineage>
        <taxon>Bacteria</taxon>
        <taxon>Bacillati</taxon>
        <taxon>Chloroflexota</taxon>
        <taxon>Chloroflexia</taxon>
        <taxon>Chloroflexales</taxon>
        <taxon>Chloroflexineae</taxon>
        <taxon>Oscillochloridaceae</taxon>
        <taxon>Candidatus Chloroploca</taxon>
    </lineage>
</organism>
<dbReference type="Proteomes" id="UP000220922">
    <property type="component" value="Unassembled WGS sequence"/>
</dbReference>
<reference evidence="1 2" key="1">
    <citation type="submission" date="2016-05" db="EMBL/GenBank/DDBJ databases">
        <authorList>
            <person name="Lavstsen T."/>
            <person name="Jespersen J.S."/>
        </authorList>
    </citation>
    <scope>NUCLEOTIDE SEQUENCE [LARGE SCALE GENOMIC DNA]</scope>
    <source>
        <strain evidence="1 2">B7-9</strain>
    </source>
</reference>
<accession>A0A2H3KIA4</accession>
<name>A0A2H3KIA4_9CHLR</name>
<sequence length="70" mass="8049">MQPLPLAELNTRALRVLIQEMGVVNTARFIHQYTHGFGDYTQEREQLFTDLTIDDIVAAVERDPKSGRDF</sequence>
<evidence type="ECO:0000313" key="1">
    <source>
        <dbReference type="EMBL" id="PDV97549.1"/>
    </source>
</evidence>
<dbReference type="AlphaFoldDB" id="A0A2H3KIA4"/>
<keyword evidence="2" id="KW-1185">Reference proteome</keyword>
<proteinExistence type="predicted"/>
<dbReference type="EMBL" id="LYXE01000129">
    <property type="protein sequence ID" value="PDV97549.1"/>
    <property type="molecule type" value="Genomic_DNA"/>
</dbReference>